<organism evidence="4 5">
    <name type="scientific">Mikania micrantha</name>
    <name type="common">bitter vine</name>
    <dbReference type="NCBI Taxonomy" id="192012"/>
    <lineage>
        <taxon>Eukaryota</taxon>
        <taxon>Viridiplantae</taxon>
        <taxon>Streptophyta</taxon>
        <taxon>Embryophyta</taxon>
        <taxon>Tracheophyta</taxon>
        <taxon>Spermatophyta</taxon>
        <taxon>Magnoliopsida</taxon>
        <taxon>eudicotyledons</taxon>
        <taxon>Gunneridae</taxon>
        <taxon>Pentapetalae</taxon>
        <taxon>asterids</taxon>
        <taxon>campanulids</taxon>
        <taxon>Asterales</taxon>
        <taxon>Asteraceae</taxon>
        <taxon>Asteroideae</taxon>
        <taxon>Heliantheae alliance</taxon>
        <taxon>Eupatorieae</taxon>
        <taxon>Mikania</taxon>
    </lineage>
</organism>
<keyword evidence="5" id="KW-1185">Reference proteome</keyword>
<gene>
    <name evidence="4" type="ORF">E3N88_28215</name>
</gene>
<dbReference type="InterPro" id="IPR036404">
    <property type="entry name" value="Jacalin-like_lectin_dom_sf"/>
</dbReference>
<feature type="domain" description="Jacalin-type lectin" evidence="3">
    <location>
        <begin position="83"/>
        <end position="226"/>
    </location>
</feature>
<proteinExistence type="inferred from homology"/>
<evidence type="ECO:0000313" key="4">
    <source>
        <dbReference type="EMBL" id="KAD4179624.1"/>
    </source>
</evidence>
<dbReference type="InterPro" id="IPR033734">
    <property type="entry name" value="Jacalin-like_lectin_dom_plant"/>
</dbReference>
<dbReference type="InterPro" id="IPR001229">
    <property type="entry name" value="Jacalin-like_lectin_dom"/>
</dbReference>
<dbReference type="GO" id="GO:0030246">
    <property type="term" value="F:carbohydrate binding"/>
    <property type="evidence" value="ECO:0007669"/>
    <property type="project" value="UniProtKB-KW"/>
</dbReference>
<evidence type="ECO:0000259" key="3">
    <source>
        <dbReference type="PROSITE" id="PS51752"/>
    </source>
</evidence>
<dbReference type="AlphaFoldDB" id="A0A5N6N0G5"/>
<accession>A0A5N6N0G5</accession>
<evidence type="ECO:0000256" key="1">
    <source>
        <dbReference type="ARBA" id="ARBA00006568"/>
    </source>
</evidence>
<dbReference type="SMART" id="SM00915">
    <property type="entry name" value="Jacalin"/>
    <property type="match status" value="2"/>
</dbReference>
<comment type="similarity">
    <text evidence="1">Belongs to the jacalin lectin family.</text>
</comment>
<reference evidence="4 5" key="1">
    <citation type="submission" date="2019-05" db="EMBL/GenBank/DDBJ databases">
        <title>Mikania micrantha, genome provides insights into the molecular mechanism of rapid growth.</title>
        <authorList>
            <person name="Liu B."/>
        </authorList>
    </citation>
    <scope>NUCLEOTIDE SEQUENCE [LARGE SCALE GENOMIC DNA]</scope>
    <source>
        <strain evidence="4">NLD-2019</strain>
        <tissue evidence="4">Leaf</tissue>
    </source>
</reference>
<dbReference type="CDD" id="cd09612">
    <property type="entry name" value="Jacalin"/>
    <property type="match status" value="2"/>
</dbReference>
<dbReference type="Proteomes" id="UP000326396">
    <property type="component" value="Linkage Group LG4"/>
</dbReference>
<dbReference type="EMBL" id="SZYD01000014">
    <property type="protein sequence ID" value="KAD4179624.1"/>
    <property type="molecule type" value="Genomic_DNA"/>
</dbReference>
<dbReference type="Gene3D" id="2.100.10.30">
    <property type="entry name" value="Jacalin-like lectin domain"/>
    <property type="match status" value="2"/>
</dbReference>
<evidence type="ECO:0000313" key="5">
    <source>
        <dbReference type="Proteomes" id="UP000326396"/>
    </source>
</evidence>
<dbReference type="OrthoDB" id="4325201at2759"/>
<keyword evidence="2" id="KW-0430">Lectin</keyword>
<feature type="domain" description="Jacalin-type lectin" evidence="3">
    <location>
        <begin position="230"/>
        <end position="379"/>
    </location>
</feature>
<dbReference type="Pfam" id="PF01419">
    <property type="entry name" value="Jacalin"/>
    <property type="match status" value="2"/>
</dbReference>
<comment type="caution">
    <text evidence="4">The sequence shown here is derived from an EMBL/GenBank/DDBJ whole genome shotgun (WGS) entry which is preliminary data.</text>
</comment>
<dbReference type="PANTHER" id="PTHR46506">
    <property type="entry name" value="OS05G0143600 PROTEIN"/>
    <property type="match status" value="1"/>
</dbReference>
<name>A0A5N6N0G5_9ASTR</name>
<evidence type="ECO:0000256" key="2">
    <source>
        <dbReference type="ARBA" id="ARBA00022734"/>
    </source>
</evidence>
<dbReference type="PROSITE" id="PS51752">
    <property type="entry name" value="JACALIN_LECTIN"/>
    <property type="match status" value="2"/>
</dbReference>
<protein>
    <recommendedName>
        <fullName evidence="3">Jacalin-type lectin domain-containing protein</fullName>
    </recommendedName>
</protein>
<dbReference type="SUPFAM" id="SSF51101">
    <property type="entry name" value="Mannose-binding lectins"/>
    <property type="match status" value="2"/>
</dbReference>
<sequence length="381" mass="42236">MTVLSIRLLERFTKWHGALGMALGIQLEERKLEEIIKSKSLSLPPSLSLCKTKEKINGNDRRQKEEHGIDRESDQTCSKAARFIRVGTWGRQTGGRRWSFELKEDHNLQKITIDHGDVIYSLKFTSESGGVLNTFNVVGGCANGEKVSEVLFDGDEKITCINGTIGTRDGHEVISSLSFQTNKGTHGPFGCATNYVFSILWDEGSIVGFYGLADNYIDAIGVHVKPFDEIIRLGAWGCQTRGPQNIWSFQLERNHHLKKITIGHGNLIYSLQFTTEYRGSMHNSERAGGENGENEVSEVIFDWGEEIMAINGSVGLSRGNYSRFAIISSLSFVTNKRTRGPFGRARGKPFTIPLDAGSFAGFYGLADCYINSIGVYLKAST</sequence>